<reference evidence="1" key="1">
    <citation type="submission" date="2020-11" db="EMBL/GenBank/DDBJ databases">
        <authorList>
            <person name="Konstantinou D."/>
            <person name="Gkelis S."/>
            <person name="Popin R."/>
            <person name="Fewer D."/>
            <person name="Sivonen K."/>
        </authorList>
    </citation>
    <scope>NUCLEOTIDE SEQUENCE</scope>
    <source>
        <strain evidence="1">TAU-MAC 1115</strain>
    </source>
</reference>
<keyword evidence="2" id="KW-1185">Reference proteome</keyword>
<protein>
    <submittedName>
        <fullName evidence="1">Uncharacterized protein</fullName>
    </submittedName>
</protein>
<dbReference type="EMBL" id="JADOES010000005">
    <property type="protein sequence ID" value="MBT9314569.1"/>
    <property type="molecule type" value="Genomic_DNA"/>
</dbReference>
<gene>
    <name evidence="1" type="ORF">IXB50_03935</name>
</gene>
<proteinExistence type="predicted"/>
<dbReference type="RefSeq" id="WP_215607641.1">
    <property type="nucleotide sequence ID" value="NZ_JADOES010000005.1"/>
</dbReference>
<organism evidence="1 2">
    <name type="scientific">Leptothoe spongobia TAU-MAC 1115</name>
    <dbReference type="NCBI Taxonomy" id="1967444"/>
    <lineage>
        <taxon>Bacteria</taxon>
        <taxon>Bacillati</taxon>
        <taxon>Cyanobacteriota</taxon>
        <taxon>Cyanophyceae</taxon>
        <taxon>Nodosilineales</taxon>
        <taxon>Cymatolegaceae</taxon>
        <taxon>Leptothoe</taxon>
        <taxon>Leptothoe spongobia</taxon>
    </lineage>
</organism>
<evidence type="ECO:0000313" key="2">
    <source>
        <dbReference type="Proteomes" id="UP000717364"/>
    </source>
</evidence>
<name>A0A947DDJ5_9CYAN</name>
<reference evidence="1" key="2">
    <citation type="journal article" date="2021" name="Mar. Drugs">
        <title>Genome Reduction and Secondary Metabolism of the Marine Sponge-Associated Cyanobacterium Leptothoe.</title>
        <authorList>
            <person name="Konstantinou D."/>
            <person name="Popin R.V."/>
            <person name="Fewer D.P."/>
            <person name="Sivonen K."/>
            <person name="Gkelis S."/>
        </authorList>
    </citation>
    <scope>NUCLEOTIDE SEQUENCE</scope>
    <source>
        <strain evidence="1">TAU-MAC 1115</strain>
    </source>
</reference>
<evidence type="ECO:0000313" key="1">
    <source>
        <dbReference type="EMBL" id="MBT9314569.1"/>
    </source>
</evidence>
<comment type="caution">
    <text evidence="1">The sequence shown here is derived from an EMBL/GenBank/DDBJ whole genome shotgun (WGS) entry which is preliminary data.</text>
</comment>
<dbReference type="AlphaFoldDB" id="A0A947DDJ5"/>
<dbReference type="Proteomes" id="UP000717364">
    <property type="component" value="Unassembled WGS sequence"/>
</dbReference>
<accession>A0A947DDJ5</accession>
<sequence>MAGTGNNLKSSIKQANNQVTLSGIIRWTDSQGQAHAVRESTVKIWDQESVGADQLVTTVTTDQFGNYTATFDNDDGFFSGGRDIYLEVVADGPHHFVEGTVDRDNTAYSVKSMVIDDIPDGPRTLAFTLGNKTEAERAFSVSDALYVGSMFAKTLRGTPPVVEANYTTDGSFFLPSSQSINIDADDAWDWDVILHEYGHFLAEEDKLSNSPGGSHAAGKSNLASQGKVRAIRLAWDEGLSTYLSIAAQQVAQEAGILPGILNTGDTRYTDLIESNISYDLEDEGIRFSRGEADELSVSRILFDLADSNQDLFRHGLRDTISYGHQGLYDLLKTIPNLETLDDLWNHFERGSLTDRQLAEIGAIFEEAHVSPSPQNTLYVNFPSGDESPPPTFFWWASNNYANDEFQVIIFDQAFNRIAISPKVKDATQWTMTEEQWAQLKENPGQYNFVITGSDTDDGPTTGNYWSGAYEFTVLKKSLSEPIPEDIPADWPPLDNWPSGGWTIPPEGEWTPKSGIDWTPKEWTDTPNLPQDSKSVDNLVGRLEQSSLVGANKETDPLTDSFSEIQSPGLEIPLTLDEDLSLTGSNLIASDGIENNPLSLGVDEPRSTYLEDNSGLSVHNLPLIPGVVPSEFSVAVNPSGLG</sequence>